<evidence type="ECO:0000313" key="2">
    <source>
        <dbReference type="Proteomes" id="UP000005876"/>
    </source>
</evidence>
<reference evidence="2" key="1">
    <citation type="submission" date="2011-11" db="EMBL/GenBank/DDBJ databases">
        <title>Complete sequence of Paenibacillus terrae HPL-003.</title>
        <authorList>
            <person name="Shin S.H."/>
            <person name="Kim S."/>
            <person name="Kim J.Y."/>
        </authorList>
    </citation>
    <scope>NUCLEOTIDE SEQUENCE [LARGE SCALE GENOMIC DNA]</scope>
    <source>
        <strain evidence="2">HPL-003</strain>
    </source>
</reference>
<dbReference type="HOGENOM" id="CLU_3138622_0_0_9"/>
<evidence type="ECO:0000313" key="1">
    <source>
        <dbReference type="EMBL" id="AET60025.1"/>
    </source>
</evidence>
<sequence>MGASESPSFRKNGRDAVFLLCLHVVDACSTHDEDHAYQLLSYKDSMKQV</sequence>
<dbReference type="EMBL" id="CP003107">
    <property type="protein sequence ID" value="AET60025.1"/>
    <property type="molecule type" value="Genomic_DNA"/>
</dbReference>
<name>G7W0T8_PAETH</name>
<protein>
    <submittedName>
        <fullName evidence="1">Uncharacterized protein</fullName>
    </submittedName>
</protein>
<proteinExistence type="predicted"/>
<dbReference type="AlphaFoldDB" id="G7W0T8"/>
<gene>
    <name evidence="1" type="ordered locus">HPL003_16395</name>
</gene>
<reference key="2">
    <citation type="submission" date="2011-11" db="EMBL/GenBank/DDBJ databases">
        <authorList>
            <person name="Shin S.H."/>
            <person name="Kim S."/>
            <person name="Kim J.Y."/>
        </authorList>
    </citation>
    <scope>NUCLEOTIDE SEQUENCE</scope>
    <source>
        <strain>HPL-003</strain>
    </source>
</reference>
<dbReference type="Proteomes" id="UP000005876">
    <property type="component" value="Chromosome"/>
</dbReference>
<organism evidence="1 2">
    <name type="scientific">Paenibacillus terrae (strain HPL-003)</name>
    <dbReference type="NCBI Taxonomy" id="985665"/>
    <lineage>
        <taxon>Bacteria</taxon>
        <taxon>Bacillati</taxon>
        <taxon>Bacillota</taxon>
        <taxon>Bacilli</taxon>
        <taxon>Bacillales</taxon>
        <taxon>Paenibacillaceae</taxon>
        <taxon>Paenibacillus</taxon>
    </lineage>
</organism>
<accession>G7W0T8</accession>
<dbReference type="STRING" id="985665.HPL003_16395"/>
<dbReference type="KEGG" id="pta:HPL003_16395"/>
<reference evidence="1 2" key="3">
    <citation type="journal article" date="2012" name="J. Bacteriol.">
        <title>Genome Sequence of Paenibacillus terrae HPL-003, a Xylanase-Producing Bacterium Isolated from Soil Found in Forest Residue.</title>
        <authorList>
            <person name="Shin S.H."/>
            <person name="Kim S."/>
            <person name="Kim J.Y."/>
            <person name="Song H.Y."/>
            <person name="Cho S.J."/>
            <person name="Kim D.R."/>
            <person name="Lee K.I."/>
            <person name="Lim H.K."/>
            <person name="Park N.J."/>
            <person name="Hwang I.T."/>
            <person name="Yang K.S."/>
        </authorList>
    </citation>
    <scope>NUCLEOTIDE SEQUENCE [LARGE SCALE GENOMIC DNA]</scope>
    <source>
        <strain evidence="1 2">HPL-003</strain>
    </source>
</reference>